<evidence type="ECO:0000256" key="2">
    <source>
        <dbReference type="ARBA" id="ARBA00007719"/>
    </source>
</evidence>
<dbReference type="Proteomes" id="UP000184188">
    <property type="component" value="Unassembled WGS sequence"/>
</dbReference>
<dbReference type="GeneID" id="34612034"/>
<evidence type="ECO:0000256" key="7">
    <source>
        <dbReference type="SAM" id="MobiDB-lite"/>
    </source>
</evidence>
<dbReference type="GO" id="GO:0005869">
    <property type="term" value="C:dynactin complex"/>
    <property type="evidence" value="ECO:0007669"/>
    <property type="project" value="InterPro"/>
</dbReference>
<reference evidence="9" key="1">
    <citation type="journal article" date="2017" name="Genome Biol.">
        <title>Comparative genomics reveals high biological diversity and specific adaptations in the industrially and medically important fungal genus Aspergillus.</title>
        <authorList>
            <person name="de Vries R.P."/>
            <person name="Riley R."/>
            <person name="Wiebenga A."/>
            <person name="Aguilar-Osorio G."/>
            <person name="Amillis S."/>
            <person name="Uchima C.A."/>
            <person name="Anderluh G."/>
            <person name="Asadollahi M."/>
            <person name="Askin M."/>
            <person name="Barry K."/>
            <person name="Battaglia E."/>
            <person name="Bayram O."/>
            <person name="Benocci T."/>
            <person name="Braus-Stromeyer S.A."/>
            <person name="Caldana C."/>
            <person name="Canovas D."/>
            <person name="Cerqueira G.C."/>
            <person name="Chen F."/>
            <person name="Chen W."/>
            <person name="Choi C."/>
            <person name="Clum A."/>
            <person name="Dos Santos R.A."/>
            <person name="Damasio A.R."/>
            <person name="Diallinas G."/>
            <person name="Emri T."/>
            <person name="Fekete E."/>
            <person name="Flipphi M."/>
            <person name="Freyberg S."/>
            <person name="Gallo A."/>
            <person name="Gournas C."/>
            <person name="Habgood R."/>
            <person name="Hainaut M."/>
            <person name="Harispe M.L."/>
            <person name="Henrissat B."/>
            <person name="Hilden K.S."/>
            <person name="Hope R."/>
            <person name="Hossain A."/>
            <person name="Karabika E."/>
            <person name="Karaffa L."/>
            <person name="Karanyi Z."/>
            <person name="Krasevec N."/>
            <person name="Kuo A."/>
            <person name="Kusch H."/>
            <person name="LaButti K."/>
            <person name="Lagendijk E.L."/>
            <person name="Lapidus A."/>
            <person name="Levasseur A."/>
            <person name="Lindquist E."/>
            <person name="Lipzen A."/>
            <person name="Logrieco A.F."/>
            <person name="MacCabe A."/>
            <person name="Maekelae M.R."/>
            <person name="Malavazi I."/>
            <person name="Melin P."/>
            <person name="Meyer V."/>
            <person name="Mielnichuk N."/>
            <person name="Miskei M."/>
            <person name="Molnar A.P."/>
            <person name="Mule G."/>
            <person name="Ngan C.Y."/>
            <person name="Orejas M."/>
            <person name="Orosz E."/>
            <person name="Ouedraogo J.P."/>
            <person name="Overkamp K.M."/>
            <person name="Park H.-S."/>
            <person name="Perrone G."/>
            <person name="Piumi F."/>
            <person name="Punt P.J."/>
            <person name="Ram A.F."/>
            <person name="Ramon A."/>
            <person name="Rauscher S."/>
            <person name="Record E."/>
            <person name="Riano-Pachon D.M."/>
            <person name="Robert V."/>
            <person name="Roehrig J."/>
            <person name="Ruller R."/>
            <person name="Salamov A."/>
            <person name="Salih N.S."/>
            <person name="Samson R.A."/>
            <person name="Sandor E."/>
            <person name="Sanguinetti M."/>
            <person name="Schuetze T."/>
            <person name="Sepcic K."/>
            <person name="Shelest E."/>
            <person name="Sherlock G."/>
            <person name="Sophianopoulou V."/>
            <person name="Squina F.M."/>
            <person name="Sun H."/>
            <person name="Susca A."/>
            <person name="Todd R.B."/>
            <person name="Tsang A."/>
            <person name="Unkles S.E."/>
            <person name="van de Wiele N."/>
            <person name="van Rossen-Uffink D."/>
            <person name="Oliveira J.V."/>
            <person name="Vesth T.C."/>
            <person name="Visser J."/>
            <person name="Yu J.-H."/>
            <person name="Zhou M."/>
            <person name="Andersen M.R."/>
            <person name="Archer D.B."/>
            <person name="Baker S.E."/>
            <person name="Benoit I."/>
            <person name="Brakhage A.A."/>
            <person name="Braus G.H."/>
            <person name="Fischer R."/>
            <person name="Frisvad J.C."/>
            <person name="Goldman G.H."/>
            <person name="Houbraken J."/>
            <person name="Oakley B."/>
            <person name="Pocsi I."/>
            <person name="Scazzocchio C."/>
            <person name="Seiboth B."/>
            <person name="vanKuyk P.A."/>
            <person name="Wortman J."/>
            <person name="Dyer P.S."/>
            <person name="Grigoriev I.V."/>
        </authorList>
    </citation>
    <scope>NUCLEOTIDE SEQUENCE [LARGE SCALE GENOMIC DNA]</scope>
    <source>
        <strain evidence="9">CBS 506.65</strain>
    </source>
</reference>
<organism evidence="8 9">
    <name type="scientific">Penicilliopsis zonata CBS 506.65</name>
    <dbReference type="NCBI Taxonomy" id="1073090"/>
    <lineage>
        <taxon>Eukaryota</taxon>
        <taxon>Fungi</taxon>
        <taxon>Dikarya</taxon>
        <taxon>Ascomycota</taxon>
        <taxon>Pezizomycotina</taxon>
        <taxon>Eurotiomycetes</taxon>
        <taxon>Eurotiomycetidae</taxon>
        <taxon>Eurotiales</taxon>
        <taxon>Aspergillaceae</taxon>
        <taxon>Penicilliopsis</taxon>
    </lineage>
</organism>
<evidence type="ECO:0000313" key="9">
    <source>
        <dbReference type="Proteomes" id="UP000184188"/>
    </source>
</evidence>
<dbReference type="STRING" id="1073090.A0A1L9SPD2"/>
<keyword evidence="4" id="KW-0963">Cytoplasm</keyword>
<gene>
    <name evidence="8" type="ORF">ASPZODRAFT_150068</name>
</gene>
<feature type="region of interest" description="Disordered" evidence="7">
    <location>
        <begin position="93"/>
        <end position="122"/>
    </location>
</feature>
<dbReference type="SUPFAM" id="SSF51161">
    <property type="entry name" value="Trimeric LpxA-like enzymes"/>
    <property type="match status" value="1"/>
</dbReference>
<evidence type="ECO:0000256" key="3">
    <source>
        <dbReference type="ARBA" id="ARBA00016573"/>
    </source>
</evidence>
<evidence type="ECO:0000256" key="6">
    <source>
        <dbReference type="ARBA" id="ARBA00034687"/>
    </source>
</evidence>
<feature type="compositionally biased region" description="Basic residues" evidence="7">
    <location>
        <begin position="16"/>
        <end position="27"/>
    </location>
</feature>
<dbReference type="PANTHER" id="PTHR13072">
    <property type="entry name" value="DYNACTIN 6"/>
    <property type="match status" value="1"/>
</dbReference>
<evidence type="ECO:0000256" key="4">
    <source>
        <dbReference type="ARBA" id="ARBA00022490"/>
    </source>
</evidence>
<dbReference type="PANTHER" id="PTHR13072:SF0">
    <property type="entry name" value="DYNACTIN SUBUNIT 6"/>
    <property type="match status" value="1"/>
</dbReference>
<dbReference type="AlphaFoldDB" id="A0A1L9SPD2"/>
<dbReference type="VEuPathDB" id="FungiDB:ASPZODRAFT_150068"/>
<dbReference type="GO" id="GO:0007052">
    <property type="term" value="P:mitotic spindle organization"/>
    <property type="evidence" value="ECO:0007669"/>
    <property type="project" value="TreeGrafter"/>
</dbReference>
<dbReference type="RefSeq" id="XP_022583639.1">
    <property type="nucleotide sequence ID" value="XM_022725569.1"/>
</dbReference>
<dbReference type="Gene3D" id="2.160.10.10">
    <property type="entry name" value="Hexapeptide repeat proteins"/>
    <property type="match status" value="1"/>
</dbReference>
<name>A0A1L9SPD2_9EURO</name>
<feature type="compositionally biased region" description="Low complexity" evidence="7">
    <location>
        <begin position="99"/>
        <end position="119"/>
    </location>
</feature>
<evidence type="ECO:0000256" key="1">
    <source>
        <dbReference type="ARBA" id="ARBA00004245"/>
    </source>
</evidence>
<comment type="similarity">
    <text evidence="2">Belongs to the dynactin subunits 5/6 family. Dynactin subunit 6 subfamily.</text>
</comment>
<dbReference type="OrthoDB" id="2355at2759"/>
<comment type="function">
    <text evidence="6">Part of the dynactin complex that activates the molecular motor dynein for ultra-processive transport along microtubules.</text>
</comment>
<dbReference type="EMBL" id="KV878338">
    <property type="protein sequence ID" value="OJJ49129.1"/>
    <property type="molecule type" value="Genomic_DNA"/>
</dbReference>
<keyword evidence="5" id="KW-0206">Cytoskeleton</keyword>
<dbReference type="InterPro" id="IPR027777">
    <property type="entry name" value="DCTN6"/>
</dbReference>
<feature type="region of interest" description="Disordered" evidence="7">
    <location>
        <begin position="1"/>
        <end position="41"/>
    </location>
</feature>
<evidence type="ECO:0000256" key="5">
    <source>
        <dbReference type="ARBA" id="ARBA00023212"/>
    </source>
</evidence>
<evidence type="ECO:0000313" key="8">
    <source>
        <dbReference type="EMBL" id="OJJ49129.1"/>
    </source>
</evidence>
<sequence>MDKPSSQHLKPPSSAIHHHHHHHHHQQRVSSSSSATPRPPLTVHASATVADTVVFQGTHPISIGAGTVIHPRAKLYSYDGPLSIGEGCIIGEKSSIGASPTPTSTTTTPTTPTTTSGSSEAPSIVKTRISNAVTIAPLAIVFPGAYIHSAAIVESSATIHRGASVGSHSKICGGCHVPPNGNIPDWTVVWGVGSNSGQRRRKRTTGKIVPSAVVAAGSVTPQQQGVEGRLIEDARLVVLQRERETLVHMIGGSATARRR</sequence>
<comment type="subcellular location">
    <subcellularLocation>
        <location evidence="1">Cytoplasm</location>
        <location evidence="1">Cytoskeleton</location>
    </subcellularLocation>
</comment>
<accession>A0A1L9SPD2</accession>
<protein>
    <recommendedName>
        <fullName evidence="3">Dynactin subunit 6</fullName>
    </recommendedName>
</protein>
<dbReference type="InterPro" id="IPR011004">
    <property type="entry name" value="Trimer_LpxA-like_sf"/>
</dbReference>
<dbReference type="GO" id="GO:0070840">
    <property type="term" value="F:dynein complex binding"/>
    <property type="evidence" value="ECO:0007669"/>
    <property type="project" value="TreeGrafter"/>
</dbReference>
<proteinExistence type="inferred from homology"/>
<keyword evidence="9" id="KW-1185">Reference proteome</keyword>